<feature type="region of interest" description="Disordered" evidence="1">
    <location>
        <begin position="1"/>
        <end position="37"/>
    </location>
</feature>
<evidence type="ECO:0000313" key="3">
    <source>
        <dbReference type="Proteomes" id="UP000008550"/>
    </source>
</evidence>
<sequence length="37" mass="3934">MDAAAGEPTAVERIEAEGHLPGAAVRKNDEKHHGGRR</sequence>
<dbReference type="AlphaFoldDB" id="B0TIC3"/>
<evidence type="ECO:0000256" key="1">
    <source>
        <dbReference type="SAM" id="MobiDB-lite"/>
    </source>
</evidence>
<evidence type="ECO:0000313" key="2">
    <source>
        <dbReference type="EMBL" id="ABZ83543.1"/>
    </source>
</evidence>
<dbReference type="HOGENOM" id="CLU_3344443_0_0_9"/>
<proteinExistence type="predicted"/>
<name>B0TIC3_HELMI</name>
<reference evidence="2 3" key="1">
    <citation type="journal article" date="2008" name="J. Bacteriol.">
        <title>The genome of Heliobacterium modesticaldum, a phototrophic representative of the Firmicutes containing the simplest photosynthetic apparatus.</title>
        <authorList>
            <person name="Sattley W.M."/>
            <person name="Madigan M.T."/>
            <person name="Swingley W.D."/>
            <person name="Cheung P.C."/>
            <person name="Clocksin K.M."/>
            <person name="Conrad A.L."/>
            <person name="Dejesa L.C."/>
            <person name="Honchak B.M."/>
            <person name="Jung D.O."/>
            <person name="Karbach L.E."/>
            <person name="Kurdoglu A."/>
            <person name="Lahiri S."/>
            <person name="Mastrian S.D."/>
            <person name="Page L.E."/>
            <person name="Taylor H.L."/>
            <person name="Wang Z.T."/>
            <person name="Raymond J."/>
            <person name="Chen M."/>
            <person name="Blankenship R.E."/>
            <person name="Touchman J.W."/>
        </authorList>
    </citation>
    <scope>NUCLEOTIDE SEQUENCE [LARGE SCALE GENOMIC DNA]</scope>
    <source>
        <strain evidence="3">ATCC 51547 / Ice1</strain>
    </source>
</reference>
<accession>B0TIC3</accession>
<organism evidence="2 3">
    <name type="scientific">Heliobacterium modesticaldum (strain ATCC 51547 / Ice1)</name>
    <dbReference type="NCBI Taxonomy" id="498761"/>
    <lineage>
        <taxon>Bacteria</taxon>
        <taxon>Bacillati</taxon>
        <taxon>Bacillota</taxon>
        <taxon>Clostridia</taxon>
        <taxon>Eubacteriales</taxon>
        <taxon>Heliobacteriaceae</taxon>
        <taxon>Heliomicrobium</taxon>
    </lineage>
</organism>
<feature type="compositionally biased region" description="Basic and acidic residues" evidence="1">
    <location>
        <begin position="26"/>
        <end position="37"/>
    </location>
</feature>
<keyword evidence="3" id="KW-1185">Reference proteome</keyword>
<gene>
    <name evidence="2" type="ORF">HM1_1031</name>
</gene>
<dbReference type="KEGG" id="hmo:HM1_1031"/>
<dbReference type="Proteomes" id="UP000008550">
    <property type="component" value="Chromosome"/>
</dbReference>
<dbReference type="EMBL" id="CP000930">
    <property type="protein sequence ID" value="ABZ83543.1"/>
    <property type="molecule type" value="Genomic_DNA"/>
</dbReference>
<protein>
    <submittedName>
        <fullName evidence="2">Uncharacterized protein</fullName>
    </submittedName>
</protein>